<accession>A0A5C2SVE5</accession>
<dbReference type="EMBL" id="ML122250">
    <property type="protein sequence ID" value="RPD67570.1"/>
    <property type="molecule type" value="Genomic_DNA"/>
</dbReference>
<gene>
    <name evidence="2" type="ORF">L227DRAFT_28597</name>
</gene>
<feature type="region of interest" description="Disordered" evidence="1">
    <location>
        <begin position="70"/>
        <end position="106"/>
    </location>
</feature>
<protein>
    <submittedName>
        <fullName evidence="2">Uncharacterized protein</fullName>
    </submittedName>
</protein>
<reference evidence="2" key="1">
    <citation type="journal article" date="2018" name="Genome Biol. Evol.">
        <title>Genomics and development of Lentinus tigrinus, a white-rot wood-decaying mushroom with dimorphic fruiting bodies.</title>
        <authorList>
            <person name="Wu B."/>
            <person name="Xu Z."/>
            <person name="Knudson A."/>
            <person name="Carlson A."/>
            <person name="Chen N."/>
            <person name="Kovaka S."/>
            <person name="LaButti K."/>
            <person name="Lipzen A."/>
            <person name="Pennachio C."/>
            <person name="Riley R."/>
            <person name="Schakwitz W."/>
            <person name="Umezawa K."/>
            <person name="Ohm R.A."/>
            <person name="Grigoriev I.V."/>
            <person name="Nagy L.G."/>
            <person name="Gibbons J."/>
            <person name="Hibbett D."/>
        </authorList>
    </citation>
    <scope>NUCLEOTIDE SEQUENCE [LARGE SCALE GENOMIC DNA]</scope>
    <source>
        <strain evidence="2">ALCF2SS1-6</strain>
    </source>
</reference>
<feature type="region of interest" description="Disordered" evidence="1">
    <location>
        <begin position="1"/>
        <end position="54"/>
    </location>
</feature>
<keyword evidence="3" id="KW-1185">Reference proteome</keyword>
<evidence type="ECO:0000313" key="2">
    <source>
        <dbReference type="EMBL" id="RPD67570.1"/>
    </source>
</evidence>
<proteinExistence type="predicted"/>
<name>A0A5C2SVE5_9APHY</name>
<sequence length="168" mass="18155">MEPDLAPPPGCPAPASPTAYPARPGPQPSLAVAAVHAGEGGQEPRGASWGSTRSERDRLRWVAISEHASLYTNSPSPSSAAFSVAHPRALLSDSRRSPVPPPRNRSTREAVLDIPVAAPRLLSWCLAPGTSPLLGMLPTRSSHHLWQIPSQIWLPRRTRRLRRRPSSP</sequence>
<dbReference type="Proteomes" id="UP000313359">
    <property type="component" value="Unassembled WGS sequence"/>
</dbReference>
<feature type="compositionally biased region" description="Low complexity" evidence="1">
    <location>
        <begin position="74"/>
        <end position="87"/>
    </location>
</feature>
<organism evidence="2 3">
    <name type="scientific">Lentinus tigrinus ALCF2SS1-6</name>
    <dbReference type="NCBI Taxonomy" id="1328759"/>
    <lineage>
        <taxon>Eukaryota</taxon>
        <taxon>Fungi</taxon>
        <taxon>Dikarya</taxon>
        <taxon>Basidiomycota</taxon>
        <taxon>Agaricomycotina</taxon>
        <taxon>Agaricomycetes</taxon>
        <taxon>Polyporales</taxon>
        <taxon>Polyporaceae</taxon>
        <taxon>Lentinus</taxon>
    </lineage>
</organism>
<evidence type="ECO:0000313" key="3">
    <source>
        <dbReference type="Proteomes" id="UP000313359"/>
    </source>
</evidence>
<evidence type="ECO:0000256" key="1">
    <source>
        <dbReference type="SAM" id="MobiDB-lite"/>
    </source>
</evidence>
<dbReference type="AlphaFoldDB" id="A0A5C2SVE5"/>
<feature type="compositionally biased region" description="Pro residues" evidence="1">
    <location>
        <begin position="1"/>
        <end position="15"/>
    </location>
</feature>